<dbReference type="Gene3D" id="3.40.50.300">
    <property type="entry name" value="P-loop containing nucleotide triphosphate hydrolases"/>
    <property type="match status" value="1"/>
</dbReference>
<feature type="domain" description="Poxin-Schlafen/Schlafen-like N-terminal" evidence="7">
    <location>
        <begin position="84"/>
        <end position="189"/>
    </location>
</feature>
<protein>
    <submittedName>
        <fullName evidence="9">Schlafen family member 5</fullName>
    </submittedName>
</protein>
<dbReference type="InterPro" id="IPR027417">
    <property type="entry name" value="P-loop_NTPase"/>
</dbReference>
<dbReference type="Pfam" id="PF04326">
    <property type="entry name" value="SLFN_AlbA_2"/>
    <property type="match status" value="1"/>
</dbReference>
<gene>
    <name evidence="9" type="ORF">mPipKuh1_016218</name>
</gene>
<dbReference type="GO" id="GO:0005524">
    <property type="term" value="F:ATP binding"/>
    <property type="evidence" value="ECO:0007669"/>
    <property type="project" value="UniProtKB-KW"/>
</dbReference>
<evidence type="ECO:0000259" key="6">
    <source>
        <dbReference type="Pfam" id="PF13538"/>
    </source>
</evidence>
<accession>A0A7J7U943</accession>
<dbReference type="Proteomes" id="UP000558488">
    <property type="component" value="Unassembled WGS sequence"/>
</dbReference>
<evidence type="ECO:0000256" key="3">
    <source>
        <dbReference type="ARBA" id="ARBA00022840"/>
    </source>
</evidence>
<dbReference type="Pfam" id="PF17057">
    <property type="entry name" value="B3R"/>
    <property type="match status" value="1"/>
</dbReference>
<comment type="similarity">
    <text evidence="1">Belongs to the Schlafen family. Subgroup III subfamily.</text>
</comment>
<keyword evidence="10" id="KW-1185">Reference proteome</keyword>
<reference evidence="9 10" key="1">
    <citation type="journal article" date="2020" name="Nature">
        <title>Six reference-quality genomes reveal evolution of bat adaptations.</title>
        <authorList>
            <person name="Jebb D."/>
            <person name="Huang Z."/>
            <person name="Pippel M."/>
            <person name="Hughes G.M."/>
            <person name="Lavrichenko K."/>
            <person name="Devanna P."/>
            <person name="Winkler S."/>
            <person name="Jermiin L.S."/>
            <person name="Skirmuntt E.C."/>
            <person name="Katzourakis A."/>
            <person name="Burkitt-Gray L."/>
            <person name="Ray D.A."/>
            <person name="Sullivan K.A.M."/>
            <person name="Roscito J.G."/>
            <person name="Kirilenko B.M."/>
            <person name="Davalos L.M."/>
            <person name="Corthals A.P."/>
            <person name="Power M.L."/>
            <person name="Jones G."/>
            <person name="Ransome R.D."/>
            <person name="Dechmann D.K.N."/>
            <person name="Locatelli A.G."/>
            <person name="Puechmaille S.J."/>
            <person name="Fedrigo O."/>
            <person name="Jarvis E.D."/>
            <person name="Hiller M."/>
            <person name="Vernes S.C."/>
            <person name="Myers E.W."/>
            <person name="Teeling E.C."/>
        </authorList>
    </citation>
    <scope>NUCLEOTIDE SEQUENCE [LARGE SCALE GENOMIC DNA]</scope>
    <source>
        <strain evidence="9">MPipKuh1</strain>
        <tissue evidence="9">Flight muscle</tissue>
    </source>
</reference>
<evidence type="ECO:0000259" key="4">
    <source>
        <dbReference type="Pfam" id="PF04326"/>
    </source>
</evidence>
<dbReference type="InterPro" id="IPR027785">
    <property type="entry name" value="UvrD-like_helicase_C"/>
</dbReference>
<dbReference type="InterPro" id="IPR048729">
    <property type="entry name" value="SLFN_GTPase-like"/>
</dbReference>
<keyword evidence="2" id="KW-0547">Nucleotide-binding</keyword>
<evidence type="ECO:0000259" key="8">
    <source>
        <dbReference type="Pfam" id="PF21026"/>
    </source>
</evidence>
<evidence type="ECO:0000259" key="5">
    <source>
        <dbReference type="Pfam" id="PF09848"/>
    </source>
</evidence>
<feature type="domain" description="UvrD-like helicase C-terminal" evidence="6">
    <location>
        <begin position="838"/>
        <end position="885"/>
    </location>
</feature>
<name>A0A7J7U943_PIPKU</name>
<dbReference type="Pfam" id="PF09848">
    <property type="entry name" value="SLFN-g3_helicase"/>
    <property type="match status" value="1"/>
</dbReference>
<dbReference type="InterPro" id="IPR038461">
    <property type="entry name" value="Schlafen_AlbA_2_dom_sf"/>
</dbReference>
<evidence type="ECO:0000313" key="10">
    <source>
        <dbReference type="Proteomes" id="UP000558488"/>
    </source>
</evidence>
<feature type="domain" description="Schlafen group 3-like DNA/RNA helicase" evidence="5">
    <location>
        <begin position="572"/>
        <end position="701"/>
    </location>
</feature>
<dbReference type="FunFam" id="3.40.50.300:FF:001322">
    <property type="entry name" value="Schlafen family member 11"/>
    <property type="match status" value="1"/>
</dbReference>
<feature type="domain" description="Schlafen GTPase-like" evidence="8">
    <location>
        <begin position="384"/>
        <end position="519"/>
    </location>
</feature>
<dbReference type="InterPro" id="IPR029684">
    <property type="entry name" value="Schlafen"/>
</dbReference>
<organism evidence="9 10">
    <name type="scientific">Pipistrellus kuhlii</name>
    <name type="common">Kuhl's pipistrelle</name>
    <dbReference type="NCBI Taxonomy" id="59472"/>
    <lineage>
        <taxon>Eukaryota</taxon>
        <taxon>Metazoa</taxon>
        <taxon>Chordata</taxon>
        <taxon>Craniata</taxon>
        <taxon>Vertebrata</taxon>
        <taxon>Euteleostomi</taxon>
        <taxon>Mammalia</taxon>
        <taxon>Eutheria</taxon>
        <taxon>Laurasiatheria</taxon>
        <taxon>Chiroptera</taxon>
        <taxon>Yangochiroptera</taxon>
        <taxon>Vespertilionidae</taxon>
        <taxon>Pipistrellus</taxon>
    </lineage>
</organism>
<dbReference type="InterPro" id="IPR007421">
    <property type="entry name" value="Schlafen_AlbA_2_dom"/>
</dbReference>
<feature type="domain" description="Schlafen AlbA-2" evidence="4">
    <location>
        <begin position="192"/>
        <end position="305"/>
    </location>
</feature>
<dbReference type="Pfam" id="PF21026">
    <property type="entry name" value="SLFN_GTPase-like"/>
    <property type="match status" value="1"/>
</dbReference>
<evidence type="ECO:0000256" key="2">
    <source>
        <dbReference type="ARBA" id="ARBA00022741"/>
    </source>
</evidence>
<keyword evidence="3" id="KW-0067">ATP-binding</keyword>
<dbReference type="EMBL" id="JACAGB010000022">
    <property type="protein sequence ID" value="KAF6309302.1"/>
    <property type="molecule type" value="Genomic_DNA"/>
</dbReference>
<comment type="caution">
    <text evidence="9">The sequence shown here is derived from an EMBL/GenBank/DDBJ whole genome shotgun (WGS) entry which is preliminary data.</text>
</comment>
<dbReference type="OrthoDB" id="6052143at2759"/>
<dbReference type="PANTHER" id="PTHR12155">
    <property type="entry name" value="SCHLAFEN"/>
    <property type="match status" value="1"/>
</dbReference>
<dbReference type="InterPro" id="IPR031450">
    <property type="entry name" value="Poxin-SLFN/SLFN_N"/>
</dbReference>
<dbReference type="InterPro" id="IPR018647">
    <property type="entry name" value="SLFN_3-like_DNA/RNA_helicase"/>
</dbReference>
<dbReference type="AlphaFoldDB" id="A0A7J7U943"/>
<evidence type="ECO:0000313" key="9">
    <source>
        <dbReference type="EMBL" id="KAF6309302.1"/>
    </source>
</evidence>
<dbReference type="Pfam" id="PF13538">
    <property type="entry name" value="UvrD_C_2"/>
    <property type="match status" value="1"/>
</dbReference>
<dbReference type="PANTHER" id="PTHR12155:SF26">
    <property type="entry name" value="SCHLAFEN FAMILY MEMBER 5"/>
    <property type="match status" value="1"/>
</dbReference>
<evidence type="ECO:0000259" key="7">
    <source>
        <dbReference type="Pfam" id="PF17057"/>
    </source>
</evidence>
<proteinExistence type="inferred from homology"/>
<sequence>MSLKTDLETNFAECVLNAGKVILGEKQRSEMDPDLQKEQNQSILHAICALLNSGGGVIKIEIANEDYDYRIHGVGLELPAMFKGYLDELQQEDQNLLFIFVKSWNAKASGVRLATLSSNLYQRHKTSTNKMTSEEALAFLREKTQTFRNTFSLSPKNIQDGVQSEEDIKASAAALFDRNHLQYLETLSFTQSTHVEFKMFSEEELQHFEKELSRCVSAFANTEGGYIFWGVHKETRQVIGCEEEKIDPTTMRDSIGSWIRKLPVHHFCTQRCEIKYAIKFFEVKNQGALRGYVCAVKVEQFCCAVFAEEPSAWQVKDNWVIRLAPKEWATWMIETDPDLSRNSDMVLQLSVSSATPKSRSVCTHKNLEFLREQQKRYFPVSSENVEYVPQKLYMELFLENGGLKRLINKEMQGVSQGLLIFSRSWAVDVGLQEKQEVICDVLLLSQEKIPVLYTILRKDDGCWKDYTMRVARTLKQKLVNTGGYTGKLCLLPKAFLLNPDTTAKALNGSKLPSYPVSYCRMTTEDMEVLLQSLLIVLGGFRSLLSEELGCEVLNLLTDKQYELLSMNLCKTRLLFVHGLPGSGKTILAFRIMEKIRNVFHCQPGGILYICENQPLKEFVSRKNICQAVTRKAFMITNSNFENIQHIIIDEAQNFRTEDGDWYEKAKAITRRGKGGPGILWVFLDYFQTSHTEHSGLPDLQDQYPREELSRVVRNADPIAKYLQEIMQKVKEYPPPNISSESLNIFREAEWSRGVPGYLEISEHKDMEQLVDYIAEKCHSLVKAGYSCQDIAVICSIASDVHKYTGKLRRALRKRKRSQSNEESDLLVVESASAIMGNHIVLDSVRRFSGLERNIVFGINPMTAQPAVFHNLLLSLASRAKKQLYILKFSN</sequence>
<dbReference type="Gene3D" id="3.30.950.30">
    <property type="entry name" value="Schlafen, AAA domain"/>
    <property type="match status" value="1"/>
</dbReference>
<dbReference type="SUPFAM" id="SSF52540">
    <property type="entry name" value="P-loop containing nucleoside triphosphate hydrolases"/>
    <property type="match status" value="1"/>
</dbReference>
<evidence type="ECO:0000256" key="1">
    <source>
        <dbReference type="ARBA" id="ARBA00010114"/>
    </source>
</evidence>